<protein>
    <recommendedName>
        <fullName evidence="4">DUF4019 domain-containing protein</fullName>
    </recommendedName>
</protein>
<feature type="transmembrane region" description="Helical" evidence="1">
    <location>
        <begin position="12"/>
        <end position="33"/>
    </location>
</feature>
<evidence type="ECO:0000256" key="1">
    <source>
        <dbReference type="SAM" id="Phobius"/>
    </source>
</evidence>
<accession>A0A370QAH4</accession>
<gene>
    <name evidence="2" type="ORF">C8D94_103199</name>
</gene>
<organism evidence="2 3">
    <name type="scientific">Marinirhabdus gelatinilytica</name>
    <dbReference type="NCBI Taxonomy" id="1703343"/>
    <lineage>
        <taxon>Bacteria</taxon>
        <taxon>Pseudomonadati</taxon>
        <taxon>Bacteroidota</taxon>
        <taxon>Flavobacteriia</taxon>
        <taxon>Flavobacteriales</taxon>
        <taxon>Flavobacteriaceae</taxon>
    </lineage>
</organism>
<keyword evidence="3" id="KW-1185">Reference proteome</keyword>
<name>A0A370QAH4_9FLAO</name>
<evidence type="ECO:0000313" key="2">
    <source>
        <dbReference type="EMBL" id="RDK85374.1"/>
    </source>
</evidence>
<comment type="caution">
    <text evidence="2">The sequence shown here is derived from an EMBL/GenBank/DDBJ whole genome shotgun (WGS) entry which is preliminary data.</text>
</comment>
<evidence type="ECO:0008006" key="4">
    <source>
        <dbReference type="Google" id="ProtNLM"/>
    </source>
</evidence>
<evidence type="ECO:0000313" key="3">
    <source>
        <dbReference type="Proteomes" id="UP000255317"/>
    </source>
</evidence>
<reference evidence="2 3" key="1">
    <citation type="submission" date="2018-07" db="EMBL/GenBank/DDBJ databases">
        <title>Genomic Encyclopedia of Type Strains, Phase IV (KMG-IV): sequencing the most valuable type-strain genomes for metagenomic binning, comparative biology and taxonomic classification.</title>
        <authorList>
            <person name="Goeker M."/>
        </authorList>
    </citation>
    <scope>NUCLEOTIDE SEQUENCE [LARGE SCALE GENOMIC DNA]</scope>
    <source>
        <strain evidence="2 3">DSM 101478</strain>
    </source>
</reference>
<dbReference type="AlphaFoldDB" id="A0A370QAH4"/>
<keyword evidence="1" id="KW-0472">Membrane</keyword>
<keyword evidence="1" id="KW-1133">Transmembrane helix</keyword>
<dbReference type="EMBL" id="QRAO01000003">
    <property type="protein sequence ID" value="RDK85374.1"/>
    <property type="molecule type" value="Genomic_DNA"/>
</dbReference>
<sequence>MVYYYFGIKKTIVLGSMKKIGLITTLVILLISCKTKKSWDKRFGALNRTSVSEEKIEDYKLFLEDYFMDCNISETHDIQFSKKLKNLTSENGYKSCRGMTSDIGNLNSIFLEELRGDGHSYIVYRYKAQFEARPYFSEIRLVERFDGELISLILRKKWYETMDNITSK</sequence>
<proteinExistence type="predicted"/>
<keyword evidence="1" id="KW-0812">Transmembrane</keyword>
<dbReference type="Proteomes" id="UP000255317">
    <property type="component" value="Unassembled WGS sequence"/>
</dbReference>